<proteinExistence type="predicted"/>
<evidence type="ECO:0000313" key="1">
    <source>
        <dbReference type="EMBL" id="KKK62434.1"/>
    </source>
</evidence>
<dbReference type="EMBL" id="LAZR01061994">
    <property type="protein sequence ID" value="KKK62434.1"/>
    <property type="molecule type" value="Genomic_DNA"/>
</dbReference>
<reference evidence="1" key="1">
    <citation type="journal article" date="2015" name="Nature">
        <title>Complex archaea that bridge the gap between prokaryotes and eukaryotes.</title>
        <authorList>
            <person name="Spang A."/>
            <person name="Saw J.H."/>
            <person name="Jorgensen S.L."/>
            <person name="Zaremba-Niedzwiedzka K."/>
            <person name="Martijn J."/>
            <person name="Lind A.E."/>
            <person name="van Eijk R."/>
            <person name="Schleper C."/>
            <person name="Guy L."/>
            <person name="Ettema T.J."/>
        </authorList>
    </citation>
    <scope>NUCLEOTIDE SEQUENCE</scope>
</reference>
<comment type="caution">
    <text evidence="1">The sequence shown here is derived from an EMBL/GenBank/DDBJ whole genome shotgun (WGS) entry which is preliminary data.</text>
</comment>
<dbReference type="AlphaFoldDB" id="A0A0F8Z7R5"/>
<gene>
    <name evidence="1" type="ORF">LCGC14_3004390</name>
</gene>
<feature type="non-terminal residue" evidence="1">
    <location>
        <position position="1"/>
    </location>
</feature>
<name>A0A0F8Z7R5_9ZZZZ</name>
<protein>
    <recommendedName>
        <fullName evidence="2">HEPN domain-containing protein</fullName>
    </recommendedName>
</protein>
<dbReference type="Gene3D" id="1.20.120.330">
    <property type="entry name" value="Nucleotidyltransferases domain 2"/>
    <property type="match status" value="1"/>
</dbReference>
<organism evidence="1">
    <name type="scientific">marine sediment metagenome</name>
    <dbReference type="NCBI Taxonomy" id="412755"/>
    <lineage>
        <taxon>unclassified sequences</taxon>
        <taxon>metagenomes</taxon>
        <taxon>ecological metagenomes</taxon>
    </lineage>
</organism>
<evidence type="ECO:0008006" key="2">
    <source>
        <dbReference type="Google" id="ProtNLM"/>
    </source>
</evidence>
<accession>A0A0F8Z7R5</accession>
<sequence>RQAYVGARYDTAYKITAEELKYLARCVELLRDQTQTSCEKKMTSFVENH</sequence>